<dbReference type="Proteomes" id="UP000268093">
    <property type="component" value="Unassembled WGS sequence"/>
</dbReference>
<evidence type="ECO:0000313" key="1">
    <source>
        <dbReference type="EMBL" id="RUP46691.1"/>
    </source>
</evidence>
<dbReference type="AlphaFoldDB" id="A0A433D7T8"/>
<gene>
    <name evidence="1" type="ORF">BC936DRAFT_146630</name>
</gene>
<evidence type="ECO:0000313" key="2">
    <source>
        <dbReference type="Proteomes" id="UP000268093"/>
    </source>
</evidence>
<proteinExistence type="predicted"/>
<sequence length="145" mass="16988">MPDDQKWRLSTGKVIEDALFKFGMRCNEEQFILKDLSLCHISLCHSFILNPDDAVYINDGIFTKTELEEIRSHNRRELPDMPDDLLKHMMTFAKVIVNLRDGLPVSGTIQELRKQLQQPIDAIGDNFIREIHHDLDWLQYAMYTL</sequence>
<name>A0A433D7T8_9FUNG</name>
<comment type="caution">
    <text evidence="1">The sequence shown here is derived from an EMBL/GenBank/DDBJ whole genome shotgun (WGS) entry which is preliminary data.</text>
</comment>
<accession>A0A433D7T8</accession>
<dbReference type="OrthoDB" id="2385582at2759"/>
<protein>
    <submittedName>
        <fullName evidence="1">Uncharacterized protein</fullName>
    </submittedName>
</protein>
<organism evidence="1 2">
    <name type="scientific">Jimgerdemannia flammicorona</name>
    <dbReference type="NCBI Taxonomy" id="994334"/>
    <lineage>
        <taxon>Eukaryota</taxon>
        <taxon>Fungi</taxon>
        <taxon>Fungi incertae sedis</taxon>
        <taxon>Mucoromycota</taxon>
        <taxon>Mucoromycotina</taxon>
        <taxon>Endogonomycetes</taxon>
        <taxon>Endogonales</taxon>
        <taxon>Endogonaceae</taxon>
        <taxon>Jimgerdemannia</taxon>
    </lineage>
</organism>
<dbReference type="EMBL" id="RBNI01005448">
    <property type="protein sequence ID" value="RUP46691.1"/>
    <property type="molecule type" value="Genomic_DNA"/>
</dbReference>
<keyword evidence="2" id="KW-1185">Reference proteome</keyword>
<reference evidence="1 2" key="1">
    <citation type="journal article" date="2018" name="New Phytol.">
        <title>Phylogenomics of Endogonaceae and evolution of mycorrhizas within Mucoromycota.</title>
        <authorList>
            <person name="Chang Y."/>
            <person name="Desiro A."/>
            <person name="Na H."/>
            <person name="Sandor L."/>
            <person name="Lipzen A."/>
            <person name="Clum A."/>
            <person name="Barry K."/>
            <person name="Grigoriev I.V."/>
            <person name="Martin F.M."/>
            <person name="Stajich J.E."/>
            <person name="Smith M.E."/>
            <person name="Bonito G."/>
            <person name="Spatafora J.W."/>
        </authorList>
    </citation>
    <scope>NUCLEOTIDE SEQUENCE [LARGE SCALE GENOMIC DNA]</scope>
    <source>
        <strain evidence="1 2">GMNB39</strain>
    </source>
</reference>